<dbReference type="GO" id="GO:0005829">
    <property type="term" value="C:cytosol"/>
    <property type="evidence" value="ECO:0007669"/>
    <property type="project" value="TreeGrafter"/>
</dbReference>
<feature type="binding site" evidence="7 8">
    <location>
        <position position="18"/>
    </location>
    <ligand>
        <name>S-adenosyl-L-methionine</name>
        <dbReference type="ChEBI" id="CHEBI:59789"/>
    </ligand>
</feature>
<dbReference type="Proteomes" id="UP000186513">
    <property type="component" value="Unassembled WGS sequence"/>
</dbReference>
<dbReference type="PANTHER" id="PTHR11727:SF7">
    <property type="entry name" value="DIMETHYLADENOSINE TRANSFERASE-RELATED"/>
    <property type="match status" value="1"/>
</dbReference>
<keyword evidence="4 7" id="KW-0808">Transferase</keyword>
<dbReference type="Gene3D" id="1.10.8.100">
    <property type="entry name" value="Ribosomal RNA adenine dimethylase-like, domain 2"/>
    <property type="match status" value="1"/>
</dbReference>
<comment type="similarity">
    <text evidence="7">Belongs to the class I-like SAM-binding methyltransferase superfamily. rRNA adenine N(6)-methyltransferase family. RsmA subfamily.</text>
</comment>
<comment type="subcellular location">
    <subcellularLocation>
        <location evidence="7">Cytoplasm</location>
    </subcellularLocation>
</comment>
<feature type="binding site" evidence="7 8">
    <location>
        <position position="112"/>
    </location>
    <ligand>
        <name>S-adenosyl-L-methionine</name>
        <dbReference type="ChEBI" id="CHEBI:59789"/>
    </ligand>
</feature>
<dbReference type="FunFam" id="1.10.8.100:FF:000001">
    <property type="entry name" value="Ribosomal RNA small subunit methyltransferase A"/>
    <property type="match status" value="1"/>
</dbReference>
<evidence type="ECO:0000256" key="2">
    <source>
        <dbReference type="ARBA" id="ARBA00022552"/>
    </source>
</evidence>
<dbReference type="Pfam" id="PF00398">
    <property type="entry name" value="RrnaAD"/>
    <property type="match status" value="1"/>
</dbReference>
<keyword evidence="11" id="KW-1185">Reference proteome</keyword>
<evidence type="ECO:0000313" key="10">
    <source>
        <dbReference type="EMBL" id="SFZ78489.1"/>
    </source>
</evidence>
<dbReference type="Gene3D" id="3.40.50.150">
    <property type="entry name" value="Vaccinia Virus protein VP39"/>
    <property type="match status" value="1"/>
</dbReference>
<evidence type="ECO:0000256" key="3">
    <source>
        <dbReference type="ARBA" id="ARBA00022603"/>
    </source>
</evidence>
<organism evidence="10 11">
    <name type="scientific">Chitinimonas taiwanensis DSM 18899</name>
    <dbReference type="NCBI Taxonomy" id="1121279"/>
    <lineage>
        <taxon>Bacteria</taxon>
        <taxon>Pseudomonadati</taxon>
        <taxon>Pseudomonadota</taxon>
        <taxon>Betaproteobacteria</taxon>
        <taxon>Neisseriales</taxon>
        <taxon>Chitinibacteraceae</taxon>
        <taxon>Chitinimonas</taxon>
    </lineage>
</organism>
<evidence type="ECO:0000256" key="8">
    <source>
        <dbReference type="PROSITE-ProRule" id="PRU01026"/>
    </source>
</evidence>
<dbReference type="STRING" id="1121279.SAMN02745887_03014"/>
<feature type="binding site" evidence="7 8">
    <location>
        <position position="88"/>
    </location>
    <ligand>
        <name>S-adenosyl-L-methionine</name>
        <dbReference type="ChEBI" id="CHEBI:59789"/>
    </ligand>
</feature>
<reference evidence="10 11" key="1">
    <citation type="submission" date="2016-11" db="EMBL/GenBank/DDBJ databases">
        <authorList>
            <person name="Jaros S."/>
            <person name="Januszkiewicz K."/>
            <person name="Wedrychowicz H."/>
        </authorList>
    </citation>
    <scope>NUCLEOTIDE SEQUENCE [LARGE SCALE GENOMIC DNA]</scope>
    <source>
        <strain evidence="10 11">DSM 18899</strain>
    </source>
</reference>
<evidence type="ECO:0000256" key="5">
    <source>
        <dbReference type="ARBA" id="ARBA00022691"/>
    </source>
</evidence>
<keyword evidence="5 7" id="KW-0949">S-adenosyl-L-methionine</keyword>
<feature type="binding site" evidence="7 8">
    <location>
        <position position="43"/>
    </location>
    <ligand>
        <name>S-adenosyl-L-methionine</name>
        <dbReference type="ChEBI" id="CHEBI:59789"/>
    </ligand>
</feature>
<evidence type="ECO:0000256" key="1">
    <source>
        <dbReference type="ARBA" id="ARBA00022490"/>
    </source>
</evidence>
<dbReference type="InterPro" id="IPR001737">
    <property type="entry name" value="KsgA/Erm"/>
</dbReference>
<proteinExistence type="inferred from homology"/>
<dbReference type="EMBL" id="FPKR01000012">
    <property type="protein sequence ID" value="SFZ78489.1"/>
    <property type="molecule type" value="Genomic_DNA"/>
</dbReference>
<evidence type="ECO:0000256" key="4">
    <source>
        <dbReference type="ARBA" id="ARBA00022679"/>
    </source>
</evidence>
<feature type="domain" description="Ribosomal RNA adenine methylase transferase N-terminal" evidence="9">
    <location>
        <begin position="23"/>
        <end position="197"/>
    </location>
</feature>
<dbReference type="HAMAP" id="MF_00607">
    <property type="entry name" value="16SrRNA_methyltr_A"/>
    <property type="match status" value="1"/>
</dbReference>
<comment type="catalytic activity">
    <reaction evidence="7">
        <text>adenosine(1518)/adenosine(1519) in 16S rRNA + 4 S-adenosyl-L-methionine = N(6)-dimethyladenosine(1518)/N(6)-dimethyladenosine(1519) in 16S rRNA + 4 S-adenosyl-L-homocysteine + 4 H(+)</text>
        <dbReference type="Rhea" id="RHEA:19609"/>
        <dbReference type="Rhea" id="RHEA-COMP:10232"/>
        <dbReference type="Rhea" id="RHEA-COMP:10233"/>
        <dbReference type="ChEBI" id="CHEBI:15378"/>
        <dbReference type="ChEBI" id="CHEBI:57856"/>
        <dbReference type="ChEBI" id="CHEBI:59789"/>
        <dbReference type="ChEBI" id="CHEBI:74411"/>
        <dbReference type="ChEBI" id="CHEBI:74493"/>
        <dbReference type="EC" id="2.1.1.182"/>
    </reaction>
</comment>
<dbReference type="AlphaFoldDB" id="A0A1K2HPJ2"/>
<dbReference type="GO" id="GO:0003723">
    <property type="term" value="F:RNA binding"/>
    <property type="evidence" value="ECO:0007669"/>
    <property type="project" value="UniProtKB-UniRule"/>
</dbReference>
<dbReference type="PROSITE" id="PS51689">
    <property type="entry name" value="SAM_RNA_A_N6_MT"/>
    <property type="match status" value="1"/>
</dbReference>
<keyword evidence="6 7" id="KW-0694">RNA-binding</keyword>
<comment type="function">
    <text evidence="7">Specifically dimethylates two adjacent adenosines (A1518 and A1519) in the loop of a conserved hairpin near the 3'-end of 16S rRNA in the 30S particle. May play a critical role in biogenesis of 30S subunits.</text>
</comment>
<gene>
    <name evidence="7" type="primary">rsmA</name>
    <name evidence="7" type="synonym">ksgA</name>
    <name evidence="10" type="ORF">SAMN02745887_03014</name>
</gene>
<dbReference type="SUPFAM" id="SSF53335">
    <property type="entry name" value="S-adenosyl-L-methionine-dependent methyltransferases"/>
    <property type="match status" value="1"/>
</dbReference>
<dbReference type="InterPro" id="IPR020598">
    <property type="entry name" value="rRNA_Ade_methylase_Trfase_N"/>
</dbReference>
<evidence type="ECO:0000313" key="11">
    <source>
        <dbReference type="Proteomes" id="UP000186513"/>
    </source>
</evidence>
<dbReference type="NCBIfam" id="TIGR00755">
    <property type="entry name" value="ksgA"/>
    <property type="match status" value="1"/>
</dbReference>
<dbReference type="InterPro" id="IPR023165">
    <property type="entry name" value="rRNA_Ade_diMease-like_C"/>
</dbReference>
<name>A0A1K2HPJ2_9NEIS</name>
<dbReference type="GO" id="GO:0052908">
    <property type="term" value="F:16S rRNA (adenine(1518)-N(6)/adenine(1519)-N(6))-dimethyltransferase activity"/>
    <property type="evidence" value="ECO:0007669"/>
    <property type="project" value="UniProtKB-EC"/>
</dbReference>
<evidence type="ECO:0000256" key="6">
    <source>
        <dbReference type="ARBA" id="ARBA00022884"/>
    </source>
</evidence>
<sequence length="273" mass="30381">MAAMKQHIPRKRFGQNFLQDQGVINDIVSCIHPQQDDAMVEIGPGLAALTEPLLKKLRMLHAVEIDRDIVANLSGRFPAERLVIHNADALKYDFGALAQEIAPGGQIRLVGNLPYNISTPLLFHLASFAPQVNDCHFMLQNEVVLRMVAEPSNADYGRLSVMLQYHFHMEKLLDVPPDAFFPPPKVDSAIVRMIPRPFELRATDPAGLEKLVAQAFAQRRKTLRNNLKGIASDADFAALDIDATMRPENLAVRDYVRLANHLHALVGTTPQSD</sequence>
<evidence type="ECO:0000256" key="7">
    <source>
        <dbReference type="HAMAP-Rule" id="MF_00607"/>
    </source>
</evidence>
<dbReference type="InterPro" id="IPR029063">
    <property type="entry name" value="SAM-dependent_MTases_sf"/>
</dbReference>
<keyword evidence="2 7" id="KW-0698">rRNA processing</keyword>
<dbReference type="PROSITE" id="PS01131">
    <property type="entry name" value="RRNA_A_DIMETH"/>
    <property type="match status" value="1"/>
</dbReference>
<dbReference type="InterPro" id="IPR011530">
    <property type="entry name" value="rRNA_adenine_dimethylase"/>
</dbReference>
<feature type="binding site" evidence="7 8">
    <location>
        <position position="16"/>
    </location>
    <ligand>
        <name>S-adenosyl-L-methionine</name>
        <dbReference type="ChEBI" id="CHEBI:59789"/>
    </ligand>
</feature>
<dbReference type="EC" id="2.1.1.182" evidence="7"/>
<dbReference type="SMART" id="SM00650">
    <property type="entry name" value="rADc"/>
    <property type="match status" value="1"/>
</dbReference>
<dbReference type="PANTHER" id="PTHR11727">
    <property type="entry name" value="DIMETHYLADENOSINE TRANSFERASE"/>
    <property type="match status" value="1"/>
</dbReference>
<evidence type="ECO:0000259" key="9">
    <source>
        <dbReference type="SMART" id="SM00650"/>
    </source>
</evidence>
<feature type="binding site" evidence="7 8">
    <location>
        <position position="64"/>
    </location>
    <ligand>
        <name>S-adenosyl-L-methionine</name>
        <dbReference type="ChEBI" id="CHEBI:59789"/>
    </ligand>
</feature>
<protein>
    <recommendedName>
        <fullName evidence="7">Ribosomal RNA small subunit methyltransferase A</fullName>
        <ecNumber evidence="7">2.1.1.182</ecNumber>
    </recommendedName>
    <alternativeName>
        <fullName evidence="7">16S rRNA (adenine(1518)-N(6)/adenine(1519)-N(6))-dimethyltransferase</fullName>
    </alternativeName>
    <alternativeName>
        <fullName evidence="7">16S rRNA dimethyladenosine transferase</fullName>
    </alternativeName>
    <alternativeName>
        <fullName evidence="7">16S rRNA dimethylase</fullName>
    </alternativeName>
    <alternativeName>
        <fullName evidence="7">S-adenosylmethionine-6-N', N'-adenosyl(rRNA) dimethyltransferase</fullName>
    </alternativeName>
</protein>
<dbReference type="InterPro" id="IPR020596">
    <property type="entry name" value="rRNA_Ade_Mease_Trfase_CS"/>
</dbReference>
<accession>A0A1K2HPJ2</accession>
<keyword evidence="1 7" id="KW-0963">Cytoplasm</keyword>
<keyword evidence="3 7" id="KW-0489">Methyltransferase</keyword>